<keyword evidence="10" id="KW-1185">Reference proteome</keyword>
<dbReference type="Gene3D" id="3.40.50.1820">
    <property type="entry name" value="alpha/beta hydrolase"/>
    <property type="match status" value="2"/>
</dbReference>
<evidence type="ECO:0000256" key="4">
    <source>
        <dbReference type="ARBA" id="ARBA00023157"/>
    </source>
</evidence>
<dbReference type="EC" id="3.1.1.-" evidence="6"/>
<dbReference type="InterPro" id="IPR019826">
    <property type="entry name" value="Carboxylesterase_B_AS"/>
</dbReference>
<dbReference type="InterPro" id="IPR002018">
    <property type="entry name" value="CarbesteraseB"/>
</dbReference>
<comment type="caution">
    <text evidence="9">The sequence shown here is derived from an EMBL/GenBank/DDBJ whole genome shotgun (WGS) entry which is preliminary data.</text>
</comment>
<keyword evidence="3 6" id="KW-0378">Hydrolase</keyword>
<comment type="similarity">
    <text evidence="1 6">Belongs to the type-B carboxylesterase/lipase family.</text>
</comment>
<evidence type="ECO:0000313" key="9">
    <source>
        <dbReference type="EMBL" id="KOB63350.1"/>
    </source>
</evidence>
<feature type="non-terminal residue" evidence="9">
    <location>
        <position position="1"/>
    </location>
</feature>
<gene>
    <name evidence="9" type="ORF">OBRU01_24878</name>
</gene>
<organism evidence="9 10">
    <name type="scientific">Operophtera brumata</name>
    <name type="common">Winter moth</name>
    <name type="synonym">Phalaena brumata</name>
    <dbReference type="NCBI Taxonomy" id="104452"/>
    <lineage>
        <taxon>Eukaryota</taxon>
        <taxon>Metazoa</taxon>
        <taxon>Ecdysozoa</taxon>
        <taxon>Arthropoda</taxon>
        <taxon>Hexapoda</taxon>
        <taxon>Insecta</taxon>
        <taxon>Pterygota</taxon>
        <taxon>Neoptera</taxon>
        <taxon>Endopterygota</taxon>
        <taxon>Lepidoptera</taxon>
        <taxon>Glossata</taxon>
        <taxon>Ditrysia</taxon>
        <taxon>Geometroidea</taxon>
        <taxon>Geometridae</taxon>
        <taxon>Larentiinae</taxon>
        <taxon>Operophtera</taxon>
    </lineage>
</organism>
<dbReference type="PROSITE" id="PS00122">
    <property type="entry name" value="CARBOXYLESTERASE_B_1"/>
    <property type="match status" value="2"/>
</dbReference>
<dbReference type="Pfam" id="PF20434">
    <property type="entry name" value="BD-FAE"/>
    <property type="match status" value="1"/>
</dbReference>
<keyword evidence="5" id="KW-0325">Glycoprotein</keyword>
<name>A0A0L7KJS2_OPEBR</name>
<dbReference type="PROSITE" id="PS00941">
    <property type="entry name" value="CARBOXYLESTERASE_B_2"/>
    <property type="match status" value="2"/>
</dbReference>
<evidence type="ECO:0000259" key="8">
    <source>
        <dbReference type="Pfam" id="PF20434"/>
    </source>
</evidence>
<protein>
    <recommendedName>
        <fullName evidence="6">Carboxylic ester hydrolase</fullName>
        <ecNumber evidence="6">3.1.1.-</ecNumber>
    </recommendedName>
</protein>
<feature type="domain" description="BD-FAE-like" evidence="8">
    <location>
        <begin position="50"/>
        <end position="153"/>
    </location>
</feature>
<dbReference type="PANTHER" id="PTHR43142:SF1">
    <property type="entry name" value="CARBOXYLIC ESTER HYDROLASE"/>
    <property type="match status" value="1"/>
</dbReference>
<feature type="domain" description="Carboxylesterase type B" evidence="7">
    <location>
        <begin position="174"/>
        <end position="425"/>
    </location>
</feature>
<dbReference type="SUPFAM" id="SSF53474">
    <property type="entry name" value="alpha/beta-Hydrolases"/>
    <property type="match status" value="2"/>
</dbReference>
<evidence type="ECO:0000256" key="3">
    <source>
        <dbReference type="ARBA" id="ARBA00022801"/>
    </source>
</evidence>
<accession>A0A0L7KJS2</accession>
<dbReference type="PANTHER" id="PTHR43142">
    <property type="entry name" value="CARBOXYLIC ESTER HYDROLASE"/>
    <property type="match status" value="1"/>
</dbReference>
<dbReference type="Proteomes" id="UP000037510">
    <property type="component" value="Unassembled WGS sequence"/>
</dbReference>
<keyword evidence="2" id="KW-0719">Serine esterase</keyword>
<dbReference type="InterPro" id="IPR029058">
    <property type="entry name" value="AB_hydrolase_fold"/>
</dbReference>
<evidence type="ECO:0000256" key="6">
    <source>
        <dbReference type="RuleBase" id="RU361235"/>
    </source>
</evidence>
<dbReference type="EMBL" id="JTDY01009549">
    <property type="protein sequence ID" value="KOB63350.1"/>
    <property type="molecule type" value="Genomic_DNA"/>
</dbReference>
<keyword evidence="4" id="KW-1015">Disulfide bond</keyword>
<dbReference type="AlphaFoldDB" id="A0A0L7KJS2"/>
<proteinExistence type="inferred from homology"/>
<evidence type="ECO:0000313" key="10">
    <source>
        <dbReference type="Proteomes" id="UP000037510"/>
    </source>
</evidence>
<dbReference type="STRING" id="104452.A0A0L7KJS2"/>
<dbReference type="InterPro" id="IPR019819">
    <property type="entry name" value="Carboxylesterase_B_CS"/>
</dbReference>
<reference evidence="9 10" key="1">
    <citation type="journal article" date="2015" name="Genome Biol. Evol.">
        <title>The genome of winter moth (Operophtera brumata) provides a genomic perspective on sexual dimorphism and phenology.</title>
        <authorList>
            <person name="Derks M.F."/>
            <person name="Smit S."/>
            <person name="Salis L."/>
            <person name="Schijlen E."/>
            <person name="Bossers A."/>
            <person name="Mateman C."/>
            <person name="Pijl A.S."/>
            <person name="de Ridder D."/>
            <person name="Groenen M.A."/>
            <person name="Visser M.E."/>
            <person name="Megens H.J."/>
        </authorList>
    </citation>
    <scope>NUCLEOTIDE SEQUENCE [LARGE SCALE GENOMIC DNA]</scope>
    <source>
        <strain evidence="9">WM2013NL</strain>
        <tissue evidence="9">Head and thorax</tissue>
    </source>
</reference>
<evidence type="ECO:0000256" key="5">
    <source>
        <dbReference type="ARBA" id="ARBA00023180"/>
    </source>
</evidence>
<sequence>PPQPAIPWQGVRQAKAHGPECPQQDIFTNEIVAETSEDCLYLNVYTRNLSPKSPLPVMVFIHGGGYKNGSGNEKNYGPDFLVNHRVLLVTINYRLDALGFLCLDTEEVPGNAGMKDQVAALRWVKENIAKFGGDASNITVFGESAGGASTALHLISPMSKGLFQRAISMSGVPNLTVSEGILDGEVVKNEMAEFISFKGIPYAAPPTPQPAASWNGVRRAKDFGHACYQHDLMMAHQSPYGEEDCLYLNVYTPDIKPANLTPVMFYIHGGAFICGSGNDDFYGPEFLVKKGIILVTINYRVGALGYLSLGTEDIPGNAGMKDQVAALKWVKKNIKNFGGDPENITIFGESAGAASVSYHLVSPMSKGLFKRAIAMSGCLTNTWAQSFEARERALKLAKQLGFNSEDDKELYQFLKNLPKEKLVNLKLPVTKS</sequence>
<feature type="non-terminal residue" evidence="9">
    <location>
        <position position="432"/>
    </location>
</feature>
<dbReference type="Pfam" id="PF00135">
    <property type="entry name" value="COesterase"/>
    <property type="match status" value="1"/>
</dbReference>
<evidence type="ECO:0000256" key="2">
    <source>
        <dbReference type="ARBA" id="ARBA00022487"/>
    </source>
</evidence>
<evidence type="ECO:0000259" key="7">
    <source>
        <dbReference type="Pfam" id="PF00135"/>
    </source>
</evidence>
<dbReference type="GO" id="GO:0052689">
    <property type="term" value="F:carboxylic ester hydrolase activity"/>
    <property type="evidence" value="ECO:0007669"/>
    <property type="project" value="UniProtKB-KW"/>
</dbReference>
<dbReference type="InterPro" id="IPR049492">
    <property type="entry name" value="BD-FAE-like_dom"/>
</dbReference>
<evidence type="ECO:0000256" key="1">
    <source>
        <dbReference type="ARBA" id="ARBA00005964"/>
    </source>
</evidence>